<dbReference type="InterPro" id="IPR017900">
    <property type="entry name" value="4Fe4S_Fe_S_CS"/>
</dbReference>
<dbReference type="EMBL" id="DXDD01000067">
    <property type="protein sequence ID" value="HIY60050.1"/>
    <property type="molecule type" value="Genomic_DNA"/>
</dbReference>
<reference evidence="16" key="1">
    <citation type="journal article" date="2021" name="PeerJ">
        <title>Extensive microbial diversity within the chicken gut microbiome revealed by metagenomics and culture.</title>
        <authorList>
            <person name="Gilroy R."/>
            <person name="Ravi A."/>
            <person name="Getino M."/>
            <person name="Pursley I."/>
            <person name="Horton D.L."/>
            <person name="Alikhan N.F."/>
            <person name="Baker D."/>
            <person name="Gharbi K."/>
            <person name="Hall N."/>
            <person name="Watson M."/>
            <person name="Adriaenssens E.M."/>
            <person name="Foster-Nyarko E."/>
            <person name="Jarju S."/>
            <person name="Secka A."/>
            <person name="Antonio M."/>
            <person name="Oren A."/>
            <person name="Chaudhuri R.R."/>
            <person name="La Ragione R."/>
            <person name="Hildebrand F."/>
            <person name="Pallen M.J."/>
        </authorList>
    </citation>
    <scope>NUCLEOTIDE SEQUENCE</scope>
    <source>
        <strain evidence="16">ChiSxjej3B15-24422</strain>
    </source>
</reference>
<feature type="transmembrane region" description="Helical" evidence="14">
    <location>
        <begin position="41"/>
        <end position="63"/>
    </location>
</feature>
<evidence type="ECO:0000256" key="13">
    <source>
        <dbReference type="ARBA" id="ARBA00034078"/>
    </source>
</evidence>
<evidence type="ECO:0000256" key="10">
    <source>
        <dbReference type="ARBA" id="ARBA00023004"/>
    </source>
</evidence>
<dbReference type="Proteomes" id="UP000824007">
    <property type="component" value="Unassembled WGS sequence"/>
</dbReference>
<dbReference type="InterPro" id="IPR036010">
    <property type="entry name" value="2Fe-2S_ferredoxin-like_sf"/>
</dbReference>
<reference evidence="16" key="2">
    <citation type="submission" date="2021-04" db="EMBL/GenBank/DDBJ databases">
        <authorList>
            <person name="Gilroy R."/>
        </authorList>
    </citation>
    <scope>NUCLEOTIDE SEQUENCE</scope>
    <source>
        <strain evidence="16">ChiSxjej3B15-24422</strain>
    </source>
</reference>
<keyword evidence="10" id="KW-0408">Iron</keyword>
<evidence type="ECO:0000313" key="16">
    <source>
        <dbReference type="EMBL" id="HIY60050.1"/>
    </source>
</evidence>
<dbReference type="AlphaFoldDB" id="A0A9D1YNA1"/>
<keyword evidence="5" id="KW-0004">4Fe-4S</keyword>
<dbReference type="InterPro" id="IPR050573">
    <property type="entry name" value="SDH/FRD_Iron-Sulfur"/>
</dbReference>
<dbReference type="SUPFAM" id="SSF46548">
    <property type="entry name" value="alpha-helical ferredoxin"/>
    <property type="match status" value="1"/>
</dbReference>
<dbReference type="GO" id="GO:0008177">
    <property type="term" value="F:succinate dehydrogenase (quinone) activity"/>
    <property type="evidence" value="ECO:0007669"/>
    <property type="project" value="UniProtKB-EC"/>
</dbReference>
<evidence type="ECO:0000256" key="1">
    <source>
        <dbReference type="ARBA" id="ARBA00001927"/>
    </source>
</evidence>
<dbReference type="GO" id="GO:0022904">
    <property type="term" value="P:respiratory electron transport chain"/>
    <property type="evidence" value="ECO:0007669"/>
    <property type="project" value="TreeGrafter"/>
</dbReference>
<feature type="domain" description="4Fe-4S ferredoxin-type" evidence="15">
    <location>
        <begin position="151"/>
        <end position="180"/>
    </location>
</feature>
<comment type="cofactor">
    <cofactor evidence="1">
        <name>[3Fe-4S] cluster</name>
        <dbReference type="ChEBI" id="CHEBI:21137"/>
    </cofactor>
</comment>
<evidence type="ECO:0000256" key="9">
    <source>
        <dbReference type="ARBA" id="ARBA00023002"/>
    </source>
</evidence>
<evidence type="ECO:0000256" key="5">
    <source>
        <dbReference type="ARBA" id="ARBA00022485"/>
    </source>
</evidence>
<keyword evidence="12" id="KW-0003">3Fe-4S</keyword>
<sequence length="243" mass="26995">MLKKWNAVCSWLLTLLLMGHLLVMSYSMWTGWYAYGLCKMLARGTALAAGAHAALTLAIFFFVNGGTGPGRYGRQNLREMCGGCAMVINGRPGLACGTFIDTGQSSLLVLEPLTKFPVVTDLVVDRSILQEYQREAMMYLGTRATPDQKEYARQYSAAKCLRCGLCLEVCPNYVPSSREFFGASFANSAYLLYSSSEDRKKEIRKQYARHFEAGCSKSLACRDICPAHLPTLSSIAYMNRHSR</sequence>
<comment type="similarity">
    <text evidence="3">Belongs to the succinate dehydrogenase/fumarate reductase iron-sulfur protein family.</text>
</comment>
<dbReference type="Pfam" id="PF13085">
    <property type="entry name" value="Fer2_3"/>
    <property type="match status" value="1"/>
</dbReference>
<keyword evidence="14" id="KW-0472">Membrane</keyword>
<dbReference type="GO" id="GO:0006099">
    <property type="term" value="P:tricarboxylic acid cycle"/>
    <property type="evidence" value="ECO:0007669"/>
    <property type="project" value="UniProtKB-KW"/>
</dbReference>
<dbReference type="PROSITE" id="PS00198">
    <property type="entry name" value="4FE4S_FER_1"/>
    <property type="match status" value="1"/>
</dbReference>
<dbReference type="GO" id="GO:0046872">
    <property type="term" value="F:metal ion binding"/>
    <property type="evidence" value="ECO:0007669"/>
    <property type="project" value="UniProtKB-KW"/>
</dbReference>
<evidence type="ECO:0000256" key="12">
    <source>
        <dbReference type="ARBA" id="ARBA00023291"/>
    </source>
</evidence>
<dbReference type="GO" id="GO:0051539">
    <property type="term" value="F:4 iron, 4 sulfur cluster binding"/>
    <property type="evidence" value="ECO:0007669"/>
    <property type="project" value="UniProtKB-KW"/>
</dbReference>
<gene>
    <name evidence="16" type="ORF">H9831_05130</name>
</gene>
<dbReference type="InterPro" id="IPR025192">
    <property type="entry name" value="Succ_DH/fum_Rdtase_N"/>
</dbReference>
<dbReference type="NCBIfam" id="TIGR00384">
    <property type="entry name" value="dhsB"/>
    <property type="match status" value="1"/>
</dbReference>
<dbReference type="GO" id="GO:0051538">
    <property type="term" value="F:3 iron, 4 sulfur cluster binding"/>
    <property type="evidence" value="ECO:0007669"/>
    <property type="project" value="UniProtKB-KW"/>
</dbReference>
<evidence type="ECO:0000313" key="17">
    <source>
        <dbReference type="Proteomes" id="UP000824007"/>
    </source>
</evidence>
<dbReference type="Gene3D" id="3.10.20.30">
    <property type="match status" value="1"/>
</dbReference>
<keyword evidence="7" id="KW-0001">2Fe-2S</keyword>
<keyword evidence="8" id="KW-0479">Metal-binding</keyword>
<dbReference type="SUPFAM" id="SSF54292">
    <property type="entry name" value="2Fe-2S ferredoxin-like"/>
    <property type="match status" value="1"/>
</dbReference>
<dbReference type="Pfam" id="PF13183">
    <property type="entry name" value="Fer4_8"/>
    <property type="match status" value="1"/>
</dbReference>
<dbReference type="PANTHER" id="PTHR11921:SF29">
    <property type="entry name" value="SUCCINATE DEHYDROGENASE [UBIQUINONE] IRON-SULFUR SUBUNIT, MITOCHONDRIAL"/>
    <property type="match status" value="1"/>
</dbReference>
<evidence type="ECO:0000256" key="6">
    <source>
        <dbReference type="ARBA" id="ARBA00022532"/>
    </source>
</evidence>
<evidence type="ECO:0000256" key="7">
    <source>
        <dbReference type="ARBA" id="ARBA00022714"/>
    </source>
</evidence>
<comment type="cofactor">
    <cofactor evidence="13">
        <name>[2Fe-2S] cluster</name>
        <dbReference type="ChEBI" id="CHEBI:190135"/>
    </cofactor>
</comment>
<dbReference type="EC" id="1.3.5.1" evidence="4"/>
<proteinExistence type="inferred from homology"/>
<evidence type="ECO:0000256" key="8">
    <source>
        <dbReference type="ARBA" id="ARBA00022723"/>
    </source>
</evidence>
<dbReference type="GO" id="GO:0009055">
    <property type="term" value="F:electron transfer activity"/>
    <property type="evidence" value="ECO:0007669"/>
    <property type="project" value="InterPro"/>
</dbReference>
<comment type="caution">
    <text evidence="16">The sequence shown here is derived from an EMBL/GenBank/DDBJ whole genome shotgun (WGS) entry which is preliminary data.</text>
</comment>
<dbReference type="InterPro" id="IPR009051">
    <property type="entry name" value="Helical_ferredxn"/>
</dbReference>
<dbReference type="PROSITE" id="PS51379">
    <property type="entry name" value="4FE4S_FER_2"/>
    <property type="match status" value="1"/>
</dbReference>
<name>A0A9D1YNA1_9FIRM</name>
<evidence type="ECO:0000259" key="15">
    <source>
        <dbReference type="PROSITE" id="PS51379"/>
    </source>
</evidence>
<keyword evidence="14" id="KW-1133">Transmembrane helix</keyword>
<protein>
    <recommendedName>
        <fullName evidence="4">succinate dehydrogenase</fullName>
        <ecNumber evidence="4">1.3.5.1</ecNumber>
    </recommendedName>
</protein>
<keyword evidence="6" id="KW-0816">Tricarboxylic acid cycle</keyword>
<comment type="cofactor">
    <cofactor evidence="2">
        <name>[4Fe-4S] cluster</name>
        <dbReference type="ChEBI" id="CHEBI:49883"/>
    </cofactor>
</comment>
<evidence type="ECO:0000256" key="3">
    <source>
        <dbReference type="ARBA" id="ARBA00009433"/>
    </source>
</evidence>
<evidence type="ECO:0000256" key="2">
    <source>
        <dbReference type="ARBA" id="ARBA00001966"/>
    </source>
</evidence>
<evidence type="ECO:0000256" key="4">
    <source>
        <dbReference type="ARBA" id="ARBA00012792"/>
    </source>
</evidence>
<keyword evidence="14" id="KW-0812">Transmembrane</keyword>
<evidence type="ECO:0000256" key="14">
    <source>
        <dbReference type="SAM" id="Phobius"/>
    </source>
</evidence>
<dbReference type="GO" id="GO:0051537">
    <property type="term" value="F:2 iron, 2 sulfur cluster binding"/>
    <property type="evidence" value="ECO:0007669"/>
    <property type="project" value="UniProtKB-KW"/>
</dbReference>
<keyword evidence="9" id="KW-0560">Oxidoreductase</keyword>
<dbReference type="Gene3D" id="1.10.1060.10">
    <property type="entry name" value="Alpha-helical ferredoxin"/>
    <property type="match status" value="1"/>
</dbReference>
<organism evidence="16 17">
    <name type="scientific">Candidatus Eisenbergiella pullistercoris</name>
    <dbReference type="NCBI Taxonomy" id="2838555"/>
    <lineage>
        <taxon>Bacteria</taxon>
        <taxon>Bacillati</taxon>
        <taxon>Bacillota</taxon>
        <taxon>Clostridia</taxon>
        <taxon>Lachnospirales</taxon>
        <taxon>Lachnospiraceae</taxon>
        <taxon>Eisenbergiella</taxon>
    </lineage>
</organism>
<evidence type="ECO:0000256" key="11">
    <source>
        <dbReference type="ARBA" id="ARBA00023014"/>
    </source>
</evidence>
<accession>A0A9D1YNA1</accession>
<dbReference type="InterPro" id="IPR017896">
    <property type="entry name" value="4Fe4S_Fe-S-bd"/>
</dbReference>
<dbReference type="InterPro" id="IPR004489">
    <property type="entry name" value="Succ_DH/fum_Rdtase_Fe-S"/>
</dbReference>
<keyword evidence="11" id="KW-0411">Iron-sulfur</keyword>
<dbReference type="InterPro" id="IPR012675">
    <property type="entry name" value="Beta-grasp_dom_sf"/>
</dbReference>
<dbReference type="PANTHER" id="PTHR11921">
    <property type="entry name" value="SUCCINATE DEHYDROGENASE IRON-SULFUR PROTEIN"/>
    <property type="match status" value="1"/>
</dbReference>